<accession>A0A0G0USA8</accession>
<protein>
    <recommendedName>
        <fullName evidence="3">Maf-like protein</fullName>
    </recommendedName>
</protein>
<name>A0A0G0USA8_9BACT</name>
<proteinExistence type="predicted"/>
<evidence type="ECO:0008006" key="3">
    <source>
        <dbReference type="Google" id="ProtNLM"/>
    </source>
</evidence>
<dbReference type="AlphaFoldDB" id="A0A0G0USA8"/>
<dbReference type="Proteomes" id="UP000034190">
    <property type="component" value="Unassembled WGS sequence"/>
</dbReference>
<dbReference type="EMBL" id="LCAP01000004">
    <property type="protein sequence ID" value="KKR91598.1"/>
    <property type="molecule type" value="Genomic_DNA"/>
</dbReference>
<evidence type="ECO:0000313" key="2">
    <source>
        <dbReference type="Proteomes" id="UP000034190"/>
    </source>
</evidence>
<reference evidence="1 2" key="1">
    <citation type="journal article" date="2015" name="Nature">
        <title>rRNA introns, odd ribosomes, and small enigmatic genomes across a large radiation of phyla.</title>
        <authorList>
            <person name="Brown C.T."/>
            <person name="Hug L.A."/>
            <person name="Thomas B.C."/>
            <person name="Sharon I."/>
            <person name="Castelle C.J."/>
            <person name="Singh A."/>
            <person name="Wilkins M.J."/>
            <person name="Williams K.H."/>
            <person name="Banfield J.F."/>
        </authorList>
    </citation>
    <scope>NUCLEOTIDE SEQUENCE [LARGE SCALE GENOMIC DNA]</scope>
</reference>
<comment type="caution">
    <text evidence="1">The sequence shown here is derived from an EMBL/GenBank/DDBJ whole genome shotgun (WGS) entry which is preliminary data.</text>
</comment>
<organism evidence="1 2">
    <name type="scientific">Candidatus Falkowbacteria bacterium GW2011_GWA2_41_14</name>
    <dbReference type="NCBI Taxonomy" id="1618635"/>
    <lineage>
        <taxon>Bacteria</taxon>
        <taxon>Candidatus Falkowiibacteriota</taxon>
    </lineage>
</organism>
<gene>
    <name evidence="1" type="ORF">UU43_C0004G0046</name>
</gene>
<sequence>MAVYIFFMNITLCGSIAFIDEMVELKNQLEVMGHEVKMPPLEIMGPDGTPMPVKEYYALRKSSSDHDPWVWDRKADAMRLHFDKVAWADVILVTNYDKRDIVGYIGPNTLMEMGLAFHLQKKMYLLYPVTNDVAWREEILGMKPVIIANDLSRIEKEE</sequence>
<evidence type="ECO:0000313" key="1">
    <source>
        <dbReference type="EMBL" id="KKR91598.1"/>
    </source>
</evidence>